<dbReference type="AlphaFoldDB" id="A0A8H3X2T5"/>
<feature type="signal peptide" evidence="2">
    <location>
        <begin position="1"/>
        <end position="23"/>
    </location>
</feature>
<name>A0A8H3X2T5_GIGMA</name>
<dbReference type="Proteomes" id="UP000439903">
    <property type="component" value="Unassembled WGS sequence"/>
</dbReference>
<evidence type="ECO:0000256" key="2">
    <source>
        <dbReference type="SAM" id="SignalP"/>
    </source>
</evidence>
<keyword evidence="4" id="KW-1185">Reference proteome</keyword>
<feature type="compositionally biased region" description="Polar residues" evidence="1">
    <location>
        <begin position="58"/>
        <end position="80"/>
    </location>
</feature>
<dbReference type="EMBL" id="WTPW01002256">
    <property type="protein sequence ID" value="KAF0389327.1"/>
    <property type="molecule type" value="Genomic_DNA"/>
</dbReference>
<proteinExistence type="predicted"/>
<comment type="caution">
    <text evidence="3">The sequence shown here is derived from an EMBL/GenBank/DDBJ whole genome shotgun (WGS) entry which is preliminary data.</text>
</comment>
<accession>A0A8H3X2T5</accession>
<keyword evidence="2" id="KW-0732">Signal</keyword>
<evidence type="ECO:0000313" key="4">
    <source>
        <dbReference type="Proteomes" id="UP000439903"/>
    </source>
</evidence>
<feature type="region of interest" description="Disordered" evidence="1">
    <location>
        <begin position="24"/>
        <end position="80"/>
    </location>
</feature>
<organism evidence="3 4">
    <name type="scientific">Gigaspora margarita</name>
    <dbReference type="NCBI Taxonomy" id="4874"/>
    <lineage>
        <taxon>Eukaryota</taxon>
        <taxon>Fungi</taxon>
        <taxon>Fungi incertae sedis</taxon>
        <taxon>Mucoromycota</taxon>
        <taxon>Glomeromycotina</taxon>
        <taxon>Glomeromycetes</taxon>
        <taxon>Diversisporales</taxon>
        <taxon>Gigasporaceae</taxon>
        <taxon>Gigaspora</taxon>
    </lineage>
</organism>
<protein>
    <submittedName>
        <fullName evidence="3">Uncharacterized protein</fullName>
    </submittedName>
</protein>
<reference evidence="3 4" key="1">
    <citation type="journal article" date="2019" name="Environ. Microbiol.">
        <title>At the nexus of three kingdoms: the genome of the mycorrhizal fungus Gigaspora margarita provides insights into plant, endobacterial and fungal interactions.</title>
        <authorList>
            <person name="Venice F."/>
            <person name="Ghignone S."/>
            <person name="Salvioli di Fossalunga A."/>
            <person name="Amselem J."/>
            <person name="Novero M."/>
            <person name="Xianan X."/>
            <person name="Sedzielewska Toro K."/>
            <person name="Morin E."/>
            <person name="Lipzen A."/>
            <person name="Grigoriev I.V."/>
            <person name="Henrissat B."/>
            <person name="Martin F.M."/>
            <person name="Bonfante P."/>
        </authorList>
    </citation>
    <scope>NUCLEOTIDE SEQUENCE [LARGE SCALE GENOMIC DNA]</scope>
    <source>
        <strain evidence="3 4">BEG34</strain>
    </source>
</reference>
<evidence type="ECO:0000313" key="3">
    <source>
        <dbReference type="EMBL" id="KAF0389327.1"/>
    </source>
</evidence>
<gene>
    <name evidence="3" type="ORF">F8M41_010937</name>
</gene>
<evidence type="ECO:0000256" key="1">
    <source>
        <dbReference type="SAM" id="MobiDB-lite"/>
    </source>
</evidence>
<feature type="chain" id="PRO_5034168640" evidence="2">
    <location>
        <begin position="24"/>
        <end position="80"/>
    </location>
</feature>
<sequence length="80" mass="8656">MSKFQYILALLFLFVMIKESVGGIIPQSDIGPANSLLNKRGNGGYDYDKHVNKRKRQASTPDVATSPNPTDSATTSKASP</sequence>